<reference evidence="3 4" key="1">
    <citation type="submission" date="2016-10" db="EMBL/GenBank/DDBJ databases">
        <authorList>
            <person name="de Groot N.N."/>
        </authorList>
    </citation>
    <scope>NUCLEOTIDE SEQUENCE [LARGE SCALE GENOMIC DNA]</scope>
    <source>
        <strain evidence="3 4">DSM 17925</strain>
    </source>
</reference>
<feature type="transmembrane region" description="Helical" evidence="1">
    <location>
        <begin position="242"/>
        <end position="261"/>
    </location>
</feature>
<evidence type="ECO:0000313" key="3">
    <source>
        <dbReference type="EMBL" id="SEW39543.1"/>
    </source>
</evidence>
<dbReference type="PANTHER" id="PTHR39430">
    <property type="entry name" value="MEMBRANE-ASSOCIATED PROTEASE-RELATED"/>
    <property type="match status" value="1"/>
</dbReference>
<gene>
    <name evidence="3" type="ORF">SAMN04488515_2609</name>
</gene>
<evidence type="ECO:0000313" key="4">
    <source>
        <dbReference type="Proteomes" id="UP000199167"/>
    </source>
</evidence>
<dbReference type="InterPro" id="IPR003675">
    <property type="entry name" value="Rce1/LyrA-like_dom"/>
</dbReference>
<keyword evidence="4" id="KW-1185">Reference proteome</keyword>
<dbReference type="STRING" id="364200.SAMN04488515_2609"/>
<feature type="transmembrane region" description="Helical" evidence="1">
    <location>
        <begin position="217"/>
        <end position="235"/>
    </location>
</feature>
<evidence type="ECO:0000259" key="2">
    <source>
        <dbReference type="Pfam" id="PF02517"/>
    </source>
</evidence>
<protein>
    <recommendedName>
        <fullName evidence="2">CAAX prenyl protease 2/Lysostaphin resistance protein A-like domain-containing protein</fullName>
    </recommendedName>
</protein>
<dbReference type="Pfam" id="PF02517">
    <property type="entry name" value="Rce1-like"/>
    <property type="match status" value="1"/>
</dbReference>
<feature type="transmembrane region" description="Helical" evidence="1">
    <location>
        <begin position="190"/>
        <end position="211"/>
    </location>
</feature>
<feature type="transmembrane region" description="Helical" evidence="1">
    <location>
        <begin position="123"/>
        <end position="144"/>
    </location>
</feature>
<proteinExistence type="predicted"/>
<name>A0A1I0RFT4_9RHOB</name>
<feature type="transmembrane region" description="Helical" evidence="1">
    <location>
        <begin position="36"/>
        <end position="61"/>
    </location>
</feature>
<keyword evidence="1" id="KW-0472">Membrane</keyword>
<keyword evidence="1" id="KW-1133">Transmembrane helix</keyword>
<feature type="transmembrane region" description="Helical" evidence="1">
    <location>
        <begin position="281"/>
        <end position="300"/>
    </location>
</feature>
<feature type="transmembrane region" description="Helical" evidence="1">
    <location>
        <begin position="81"/>
        <end position="103"/>
    </location>
</feature>
<dbReference type="PANTHER" id="PTHR39430:SF1">
    <property type="entry name" value="PROTEASE"/>
    <property type="match status" value="1"/>
</dbReference>
<accession>A0A1I0RFT4</accession>
<dbReference type="GO" id="GO:0080120">
    <property type="term" value="P:CAAX-box protein maturation"/>
    <property type="evidence" value="ECO:0007669"/>
    <property type="project" value="UniProtKB-ARBA"/>
</dbReference>
<feature type="transmembrane region" description="Helical" evidence="1">
    <location>
        <begin position="150"/>
        <end position="169"/>
    </location>
</feature>
<sequence length="306" mass="33584">MQRVTAHDSKAPMIMRTENFERFIAPAHPSAAIWRLILGIIVIGIIYFIIVFATGLAAIAAEPTGDPDTAIRSLMSGNSRLTMTLILLSFSGAVLGVMIATVLVHQRSPIGLFGPIRPMIRHFVIAVGVFGALQACILGIWSYFYDGIAVNSLTSVVAFLPVAAGLIALQTGAEELLFRGYLLQQLGARFKSWIIWFALPAMAFGLLHYNPQMMGDLTWFAIAAITVTGLLWTDLTRVTGNIGAAWGWHFANNFMLMNFLGNKGELNGFVWMTTPYSVKELPPSLFLIDIGIAVLTWAILRRVLRD</sequence>
<dbReference type="AlphaFoldDB" id="A0A1I0RFT4"/>
<evidence type="ECO:0000256" key="1">
    <source>
        <dbReference type="SAM" id="Phobius"/>
    </source>
</evidence>
<organism evidence="3 4">
    <name type="scientific">Cognatiyoonia koreensis</name>
    <dbReference type="NCBI Taxonomy" id="364200"/>
    <lineage>
        <taxon>Bacteria</taxon>
        <taxon>Pseudomonadati</taxon>
        <taxon>Pseudomonadota</taxon>
        <taxon>Alphaproteobacteria</taxon>
        <taxon>Rhodobacterales</taxon>
        <taxon>Paracoccaceae</taxon>
        <taxon>Cognatiyoonia</taxon>
    </lineage>
</organism>
<keyword evidence="1" id="KW-0812">Transmembrane</keyword>
<dbReference type="EMBL" id="FOIZ01000002">
    <property type="protein sequence ID" value="SEW39543.1"/>
    <property type="molecule type" value="Genomic_DNA"/>
</dbReference>
<dbReference type="GO" id="GO:0004175">
    <property type="term" value="F:endopeptidase activity"/>
    <property type="evidence" value="ECO:0007669"/>
    <property type="project" value="UniProtKB-ARBA"/>
</dbReference>
<dbReference type="Proteomes" id="UP000199167">
    <property type="component" value="Unassembled WGS sequence"/>
</dbReference>
<feature type="domain" description="CAAX prenyl protease 2/Lysostaphin resistance protein A-like" evidence="2">
    <location>
        <begin position="160"/>
        <end position="255"/>
    </location>
</feature>